<dbReference type="InterPro" id="IPR036513">
    <property type="entry name" value="STAS_dom_sf"/>
</dbReference>
<proteinExistence type="predicted"/>
<gene>
    <name evidence="2" type="ORF">Pan161_16250</name>
</gene>
<dbReference type="SUPFAM" id="SSF52091">
    <property type="entry name" value="SpoIIaa-like"/>
    <property type="match status" value="1"/>
</dbReference>
<dbReference type="Gene3D" id="3.30.750.24">
    <property type="entry name" value="STAS domain"/>
    <property type="match status" value="1"/>
</dbReference>
<evidence type="ECO:0000313" key="3">
    <source>
        <dbReference type="Proteomes" id="UP000316855"/>
    </source>
</evidence>
<dbReference type="InterPro" id="IPR002645">
    <property type="entry name" value="STAS_dom"/>
</dbReference>
<dbReference type="EMBL" id="CP036343">
    <property type="protein sequence ID" value="QDT89992.1"/>
    <property type="molecule type" value="Genomic_DNA"/>
</dbReference>
<dbReference type="AlphaFoldDB" id="A0A517VAF5"/>
<dbReference type="Pfam" id="PF01740">
    <property type="entry name" value="STAS"/>
    <property type="match status" value="1"/>
</dbReference>
<dbReference type="PROSITE" id="PS50801">
    <property type="entry name" value="STAS"/>
    <property type="match status" value="1"/>
</dbReference>
<organism evidence="2 3">
    <name type="scientific">Gimesia algae</name>
    <dbReference type="NCBI Taxonomy" id="2527971"/>
    <lineage>
        <taxon>Bacteria</taxon>
        <taxon>Pseudomonadati</taxon>
        <taxon>Planctomycetota</taxon>
        <taxon>Planctomycetia</taxon>
        <taxon>Planctomycetales</taxon>
        <taxon>Planctomycetaceae</taxon>
        <taxon>Gimesia</taxon>
    </lineage>
</organism>
<evidence type="ECO:0000259" key="1">
    <source>
        <dbReference type="PROSITE" id="PS50801"/>
    </source>
</evidence>
<dbReference type="CDD" id="cd07043">
    <property type="entry name" value="STAS_anti-anti-sigma_factors"/>
    <property type="match status" value="1"/>
</dbReference>
<feature type="domain" description="STAS" evidence="1">
    <location>
        <begin position="38"/>
        <end position="119"/>
    </location>
</feature>
<evidence type="ECO:0000313" key="2">
    <source>
        <dbReference type="EMBL" id="QDT89992.1"/>
    </source>
</evidence>
<reference evidence="2 3" key="1">
    <citation type="submission" date="2019-02" db="EMBL/GenBank/DDBJ databases">
        <title>Deep-cultivation of Planctomycetes and their phenomic and genomic characterization uncovers novel biology.</title>
        <authorList>
            <person name="Wiegand S."/>
            <person name="Jogler M."/>
            <person name="Boedeker C."/>
            <person name="Pinto D."/>
            <person name="Vollmers J."/>
            <person name="Rivas-Marin E."/>
            <person name="Kohn T."/>
            <person name="Peeters S.H."/>
            <person name="Heuer A."/>
            <person name="Rast P."/>
            <person name="Oberbeckmann S."/>
            <person name="Bunk B."/>
            <person name="Jeske O."/>
            <person name="Meyerdierks A."/>
            <person name="Storesund J.E."/>
            <person name="Kallscheuer N."/>
            <person name="Luecker S."/>
            <person name="Lage O.M."/>
            <person name="Pohl T."/>
            <person name="Merkel B.J."/>
            <person name="Hornburger P."/>
            <person name="Mueller R.-W."/>
            <person name="Bruemmer F."/>
            <person name="Labrenz M."/>
            <person name="Spormann A.M."/>
            <person name="Op den Camp H."/>
            <person name="Overmann J."/>
            <person name="Amann R."/>
            <person name="Jetten M.S.M."/>
            <person name="Mascher T."/>
            <person name="Medema M.H."/>
            <person name="Devos D.P."/>
            <person name="Kaster A.-K."/>
            <person name="Ovreas L."/>
            <person name="Rohde M."/>
            <person name="Galperin M.Y."/>
            <person name="Jogler C."/>
        </authorList>
    </citation>
    <scope>NUCLEOTIDE SEQUENCE [LARGE SCALE GENOMIC DNA]</scope>
    <source>
        <strain evidence="2 3">Pan161</strain>
    </source>
</reference>
<keyword evidence="3" id="KW-1185">Reference proteome</keyword>
<dbReference type="RefSeq" id="WP_145225641.1">
    <property type="nucleotide sequence ID" value="NZ_CP036343.1"/>
</dbReference>
<accession>A0A517VAF5</accession>
<protein>
    <submittedName>
        <fullName evidence="2">STAS domain protein</fullName>
    </submittedName>
</protein>
<dbReference type="OrthoDB" id="280386at2"/>
<sequence length="123" mass="13761">MVDQFEIFKVELCGPNLIVIPQGSTLHFLYSNVQIESNKVLKLLSSPELKNVIVDLFKVNHLDSIIISSLIRLLQHARQTGGQAVFCNACENMQDLLRCIKVGSYWPLFESREAAIQGVSSLS</sequence>
<dbReference type="KEGG" id="gax:Pan161_16250"/>
<name>A0A517VAF5_9PLAN</name>
<dbReference type="Proteomes" id="UP000316855">
    <property type="component" value="Chromosome"/>
</dbReference>